<dbReference type="Proteomes" id="UP000001979">
    <property type="component" value="Chromosome"/>
</dbReference>
<organism evidence="1 2">
    <name type="scientific">Methanococcoides burtonii (strain DSM 6242 / NBRC 107633 / OCM 468 / ACE-M)</name>
    <dbReference type="NCBI Taxonomy" id="259564"/>
    <lineage>
        <taxon>Archaea</taxon>
        <taxon>Methanobacteriati</taxon>
        <taxon>Methanobacteriota</taxon>
        <taxon>Stenosarchaea group</taxon>
        <taxon>Methanomicrobia</taxon>
        <taxon>Methanosarcinales</taxon>
        <taxon>Methanosarcinaceae</taxon>
        <taxon>Methanococcoides</taxon>
    </lineage>
</organism>
<gene>
    <name evidence="1" type="ordered locus">Mbur_0443</name>
</gene>
<dbReference type="AlphaFoldDB" id="Q12YP6"/>
<evidence type="ECO:0008006" key="3">
    <source>
        <dbReference type="Google" id="ProtNLM"/>
    </source>
</evidence>
<evidence type="ECO:0000313" key="1">
    <source>
        <dbReference type="EMBL" id="ABE51430.1"/>
    </source>
</evidence>
<accession>Q12YP6</accession>
<name>Q12YP6_METBU</name>
<proteinExistence type="predicted"/>
<dbReference type="GeneID" id="3997638"/>
<dbReference type="KEGG" id="mbu:Mbur_0443"/>
<keyword evidence="2" id="KW-1185">Reference proteome</keyword>
<protein>
    <recommendedName>
        <fullName evidence="3">Chromosome segregation ATPase</fullName>
    </recommendedName>
</protein>
<evidence type="ECO:0000313" key="2">
    <source>
        <dbReference type="Proteomes" id="UP000001979"/>
    </source>
</evidence>
<reference evidence="2" key="1">
    <citation type="journal article" date="2009" name="ISME J.">
        <title>The genome sequence of the psychrophilic archaeon, Methanococcoides burtonii: the role of genome evolution in cold adaptation.</title>
        <authorList>
            <person name="Allen M.A."/>
            <person name="Lauro F.M."/>
            <person name="Williams T.J."/>
            <person name="Burg D."/>
            <person name="Siddiqui K.S."/>
            <person name="De Francisci D."/>
            <person name="Chong K.W."/>
            <person name="Pilak O."/>
            <person name="Chew H.H."/>
            <person name="De Maere M.Z."/>
            <person name="Ting L."/>
            <person name="Katrib M."/>
            <person name="Ng C."/>
            <person name="Sowers K.R."/>
            <person name="Galperin M.Y."/>
            <person name="Anderson I.J."/>
            <person name="Ivanova N."/>
            <person name="Dalin E."/>
            <person name="Martinez M."/>
            <person name="Lapidus A."/>
            <person name="Hauser L."/>
            <person name="Land M."/>
            <person name="Thomas T."/>
            <person name="Cavicchioli R."/>
        </authorList>
    </citation>
    <scope>NUCLEOTIDE SEQUENCE [LARGE SCALE GENOMIC DNA]</scope>
    <source>
        <strain evidence="2">DSM 6242 / NBRC 107633 / OCM 468 / ACE-M</strain>
    </source>
</reference>
<dbReference type="OrthoDB" id="124194at2157"/>
<dbReference type="EMBL" id="CP000300">
    <property type="protein sequence ID" value="ABE51430.1"/>
    <property type="molecule type" value="Genomic_DNA"/>
</dbReference>
<dbReference type="HOGENOM" id="CLU_059500_0_0_2"/>
<sequence>MNYTYQDSTELSIQVDFIQDLQNFMKVSKEVIPLEKSATKIKKENKEDVVILENIIQEIDKFQKDTTDFIEKITQGIDSKHILEIRDTILDTCSSVSSSKDNEIVEKIEEKTKLAQHEVKDLESKMLSILSPFFEISVYDADNSYSAFLVDKRMIGKQFSSINNMQYEFDLTFTDDLIKVEDLQELTLPIWSMSGILHKENKLKKINVSDFYVKSIDYEGENLKAVIEDKDSEHKFTISGDENTYIIHYGEYDITGDNVLADSINMNYVDIIAKKLKKMFSGSVESKKLTRILLDNKNAMDDNRILDCLKIIANKYGEIIKECTDRGYAKEEVTIKIEQPDGTRTEKFIAKSDIFSQLSAIGSEGIEIAKIFGVANR</sequence>
<dbReference type="RefSeq" id="WP_011498592.1">
    <property type="nucleotide sequence ID" value="NC_007955.1"/>
</dbReference>